<accession>A0A4U1I1B8</accession>
<evidence type="ECO:0000256" key="1">
    <source>
        <dbReference type="ARBA" id="ARBA00004240"/>
    </source>
</evidence>
<dbReference type="InterPro" id="IPR029058">
    <property type="entry name" value="AB_hydrolase_fold"/>
</dbReference>
<dbReference type="PANTHER" id="PTHR48182">
    <property type="entry name" value="PROTEIN SERAC1"/>
    <property type="match status" value="1"/>
</dbReference>
<dbReference type="InterPro" id="IPR000073">
    <property type="entry name" value="AB_hydrolase_1"/>
</dbReference>
<comment type="subcellular location">
    <subcellularLocation>
        <location evidence="1">Endoplasmic reticulum</location>
    </subcellularLocation>
    <subcellularLocation>
        <location evidence="2">Membrane</location>
    </subcellularLocation>
</comment>
<reference evidence="8 9" key="1">
    <citation type="submission" date="2019-04" db="EMBL/GenBank/DDBJ databases">
        <title>Trinickia sp. 7GSK02, isolated from subtropical forest soil.</title>
        <authorList>
            <person name="Gao Z.-H."/>
            <person name="Qiu L.-H."/>
        </authorList>
    </citation>
    <scope>NUCLEOTIDE SEQUENCE [LARGE SCALE GENOMIC DNA]</scope>
    <source>
        <strain evidence="8 9">7GSK02</strain>
    </source>
</reference>
<keyword evidence="9" id="KW-1185">Reference proteome</keyword>
<dbReference type="Gene3D" id="3.40.50.300">
    <property type="entry name" value="P-loop containing nucleotide triphosphate hydrolases"/>
    <property type="match status" value="1"/>
</dbReference>
<feature type="domain" description="AB hydrolase-1" evidence="7">
    <location>
        <begin position="18"/>
        <end position="154"/>
    </location>
</feature>
<evidence type="ECO:0000313" key="8">
    <source>
        <dbReference type="EMBL" id="TKC86905.1"/>
    </source>
</evidence>
<comment type="caution">
    <text evidence="8">The sequence shown here is derived from an EMBL/GenBank/DDBJ whole genome shotgun (WGS) entry which is preliminary data.</text>
</comment>
<keyword evidence="5" id="KW-0802">TPR repeat</keyword>
<dbReference type="SUPFAM" id="SSF52540">
    <property type="entry name" value="P-loop containing nucleoside triphosphate hydrolases"/>
    <property type="match status" value="1"/>
</dbReference>
<dbReference type="Proteomes" id="UP000305539">
    <property type="component" value="Unassembled WGS sequence"/>
</dbReference>
<organism evidence="8 9">
    <name type="scientific">Trinickia terrae</name>
    <dbReference type="NCBI Taxonomy" id="2571161"/>
    <lineage>
        <taxon>Bacteria</taxon>
        <taxon>Pseudomonadati</taxon>
        <taxon>Pseudomonadota</taxon>
        <taxon>Betaproteobacteria</taxon>
        <taxon>Burkholderiales</taxon>
        <taxon>Burkholderiaceae</taxon>
        <taxon>Trinickia</taxon>
    </lineage>
</organism>
<dbReference type="EMBL" id="SWJE01000010">
    <property type="protein sequence ID" value="TKC86905.1"/>
    <property type="molecule type" value="Genomic_DNA"/>
</dbReference>
<dbReference type="PANTHER" id="PTHR48182:SF2">
    <property type="entry name" value="PROTEIN SERAC1"/>
    <property type="match status" value="1"/>
</dbReference>
<protein>
    <submittedName>
        <fullName evidence="8">Alpha/beta fold hydrolase</fullName>
    </submittedName>
</protein>
<dbReference type="Gene3D" id="1.25.40.10">
    <property type="entry name" value="Tetratricopeptide repeat domain"/>
    <property type="match status" value="3"/>
</dbReference>
<dbReference type="SMART" id="SM00028">
    <property type="entry name" value="TPR"/>
    <property type="match status" value="8"/>
</dbReference>
<dbReference type="InterPro" id="IPR019734">
    <property type="entry name" value="TPR_rpt"/>
</dbReference>
<keyword evidence="3" id="KW-0256">Endoplasmic reticulum</keyword>
<dbReference type="GO" id="GO:0016020">
    <property type="term" value="C:membrane"/>
    <property type="evidence" value="ECO:0007669"/>
    <property type="project" value="UniProtKB-SubCell"/>
</dbReference>
<evidence type="ECO:0000256" key="6">
    <source>
        <dbReference type="SAM" id="MobiDB-lite"/>
    </source>
</evidence>
<name>A0A4U1I1B8_9BURK</name>
<feature type="repeat" description="TPR" evidence="5">
    <location>
        <begin position="861"/>
        <end position="894"/>
    </location>
</feature>
<dbReference type="PROSITE" id="PS50005">
    <property type="entry name" value="TPR"/>
    <property type="match status" value="5"/>
</dbReference>
<dbReference type="Pfam" id="PF13424">
    <property type="entry name" value="TPR_12"/>
    <property type="match status" value="3"/>
</dbReference>
<feature type="repeat" description="TPR" evidence="5">
    <location>
        <begin position="901"/>
        <end position="934"/>
    </location>
</feature>
<proteinExistence type="predicted"/>
<feature type="repeat" description="TPR" evidence="5">
    <location>
        <begin position="741"/>
        <end position="774"/>
    </location>
</feature>
<dbReference type="SUPFAM" id="SSF48452">
    <property type="entry name" value="TPR-like"/>
    <property type="match status" value="2"/>
</dbReference>
<feature type="repeat" description="TPR" evidence="5">
    <location>
        <begin position="1021"/>
        <end position="1054"/>
    </location>
</feature>
<dbReference type="InterPro" id="IPR027417">
    <property type="entry name" value="P-loop_NTPase"/>
</dbReference>
<sequence>MSSLKRVFETQSRGPFSIIFIHGLGGHFEKTWMSRSKDHTSLWPSWVGEDSGCETWVLDYDADLSGWRDSAMPLPAQGLSFLDCLDGAQDLENRPLILVGHSMGGLVIKTAIVHAMTRGVKRYQALARRIRGVVFLATPHQGSDLATLADTFKPVLRTNAQVGDMNAHNEHLLALSDQFLLQLNELKFKVRAFSETKGVEIGKRLFGLLAGQRVMVVKRGNGNPHVPGESLIPIAADHFSICKPARRKGEQVHNSLLAFIRECGKAEAEQSAEAAPTRLTGSTEPTVPITLPVTPDQSLLIAEVLKTPLPDPAPGAPGRLSGSKDSRLRPREGVILGRDAEIAKVLAFLRSSDDSAVVCAQVTGFGGIGKTEVCKAALKAWLEGSPAETVFYVDVPDETSPEELPSLIGRALGADEITSFDQLTPILKPGLYYLDNLESVAEKAEGVELLRKLQQRNGVRLLASSRVDLAGATSQPIRIDVLPLEAAIQLFRKLWVPNVPLPADALEQFVLKDLGCHALSVTLMARLGHSYSFDEIVSRWKDVGVAFAKDLAADSRLDSLPISLRLTRDALAAQPGALQLWTLAALFPEGIETTLVTQFQQTAGWPDEARQALSRHHVWELRGKRFHLLPPVARFALDEAATSSREDIWLEVRPVAFDFFLELAKAVGEIASTDESLRARAQLLDTFDALHRLIFLELHRETPEVETIERLVLRLANQFQFRPVLSVEILRACWPHMKDPSRAFVSLGGLEERLGRPDEARKLYSRALELFELQQDELGQANTLLPLGNLERRLGRPDQARALYNRALALFERKHSPLGLANTLQSLGYLEARAGHRNEARTLYDRALTIFESKQVGLGQATTLRFIGNLEMQLGRFDEALEQYSRALSLFEQEHSRLGIANTLRSMGDLLSRVGKLDEARELYNRVLPMYEPQQDRLGLANTFHALGELERRQGRLDEARELYSRALSLYERRQIGLGLGKTLQALGDLEHKMGRTDEARALYEQALPIFKGHQAVVSEANTLSALGNLRRKAGAHDDALNLYREALQLYAQVDQSRGKVFTYADIARSHHALGQADARDDALKQAWSDAQALKSEGVVKYVLKALREITGSADAAIAWLEEALDKPEGDGATGT</sequence>
<dbReference type="AlphaFoldDB" id="A0A4U1I1B8"/>
<evidence type="ECO:0000256" key="5">
    <source>
        <dbReference type="PROSITE-ProRule" id="PRU00339"/>
    </source>
</evidence>
<dbReference type="Pfam" id="PF12697">
    <property type="entry name" value="Abhydrolase_6"/>
    <property type="match status" value="1"/>
</dbReference>
<evidence type="ECO:0000256" key="3">
    <source>
        <dbReference type="ARBA" id="ARBA00022824"/>
    </source>
</evidence>
<dbReference type="RefSeq" id="WP_136896798.1">
    <property type="nucleotide sequence ID" value="NZ_SWJE01000010.1"/>
</dbReference>
<feature type="repeat" description="TPR" evidence="5">
    <location>
        <begin position="941"/>
        <end position="974"/>
    </location>
</feature>
<dbReference type="GO" id="GO:0016787">
    <property type="term" value="F:hydrolase activity"/>
    <property type="evidence" value="ECO:0007669"/>
    <property type="project" value="UniProtKB-KW"/>
</dbReference>
<dbReference type="InterPro" id="IPR052374">
    <property type="entry name" value="SERAC1"/>
</dbReference>
<dbReference type="InterPro" id="IPR011990">
    <property type="entry name" value="TPR-like_helical_dom_sf"/>
</dbReference>
<keyword evidence="8" id="KW-0378">Hydrolase</keyword>
<gene>
    <name evidence="8" type="ORF">FAZ69_19950</name>
</gene>
<evidence type="ECO:0000256" key="2">
    <source>
        <dbReference type="ARBA" id="ARBA00004370"/>
    </source>
</evidence>
<keyword evidence="4" id="KW-0472">Membrane</keyword>
<evidence type="ECO:0000313" key="9">
    <source>
        <dbReference type="Proteomes" id="UP000305539"/>
    </source>
</evidence>
<dbReference type="Gene3D" id="3.40.50.1820">
    <property type="entry name" value="alpha/beta hydrolase"/>
    <property type="match status" value="1"/>
</dbReference>
<evidence type="ECO:0000259" key="7">
    <source>
        <dbReference type="Pfam" id="PF12697"/>
    </source>
</evidence>
<dbReference type="Pfam" id="PF13176">
    <property type="entry name" value="TPR_7"/>
    <property type="match status" value="1"/>
</dbReference>
<dbReference type="OrthoDB" id="556502at2"/>
<dbReference type="SUPFAM" id="SSF53474">
    <property type="entry name" value="alpha/beta-Hydrolases"/>
    <property type="match status" value="1"/>
</dbReference>
<evidence type="ECO:0000256" key="4">
    <source>
        <dbReference type="ARBA" id="ARBA00023136"/>
    </source>
</evidence>
<feature type="region of interest" description="Disordered" evidence="6">
    <location>
        <begin position="308"/>
        <end position="327"/>
    </location>
</feature>